<name>A0AC61MSS9_9FIRM</name>
<evidence type="ECO:0000313" key="2">
    <source>
        <dbReference type="Proteomes" id="UP000595814"/>
    </source>
</evidence>
<protein>
    <submittedName>
        <fullName evidence="1">TIM barrel protein</fullName>
    </submittedName>
</protein>
<accession>A0AC61MSS9</accession>
<sequence length="285" mass="33087">MKKKQLCIMNHHYQFYSIEEVFKTANGLGIENIEMWTAPQHLYVDYLNYDSLEKIIGYSKKYNVKIACICPEQTNPKPNNMAAIDENQRRRTQDYFRNIVDIASITGAGKVVVTSGWGFLDISREKSWNYSIDMMKRICSYAEKRNVQLCIEALQLTESNLVNNIKDLYRYLNEVNSDYLNICIDLGAASIAGDSIDEYFNIFGEKIKHCHFVDVGEDTHLAWGDGSRDMLEDLMVFKKYGYEGYLSMEIASSRYHKKPFLADKQSYSKFIENIEKVNSIVRKKI</sequence>
<organism evidence="1 2">
    <name type="scientific">Miniphocaeibacter halophilus</name>
    <dbReference type="NCBI Taxonomy" id="2931922"/>
    <lineage>
        <taxon>Bacteria</taxon>
        <taxon>Bacillati</taxon>
        <taxon>Bacillota</taxon>
        <taxon>Tissierellia</taxon>
        <taxon>Tissierellales</taxon>
        <taxon>Peptoniphilaceae</taxon>
        <taxon>Miniphocaeibacter</taxon>
    </lineage>
</organism>
<keyword evidence="2" id="KW-1185">Reference proteome</keyword>
<dbReference type="Proteomes" id="UP000595814">
    <property type="component" value="Chromosome"/>
</dbReference>
<gene>
    <name evidence="1" type="ORF">JFY71_04150</name>
</gene>
<dbReference type="EMBL" id="CP066744">
    <property type="protein sequence ID" value="QQK08739.1"/>
    <property type="molecule type" value="Genomic_DNA"/>
</dbReference>
<proteinExistence type="predicted"/>
<evidence type="ECO:0000313" key="1">
    <source>
        <dbReference type="EMBL" id="QQK08739.1"/>
    </source>
</evidence>
<reference evidence="1 2" key="1">
    <citation type="journal article" date="2022" name="Int. J. Syst. Evol. Microbiol.">
        <title>Miniphocaeibacter halophilus sp. nov., an ammonium-tolerant acetate-producing bacterium isolated from a biogas system.</title>
        <authorList>
            <person name="Schnurer A."/>
            <person name="Singh A."/>
            <person name="Bi S."/>
            <person name="Qiao W."/>
            <person name="Westerholm M."/>
        </authorList>
    </citation>
    <scope>NUCLEOTIDE SEQUENCE [LARGE SCALE GENOMIC DNA]</scope>
    <source>
        <strain evidence="1 2">AMB_01</strain>
    </source>
</reference>